<dbReference type="PANTHER" id="PTHR43095:SF2">
    <property type="entry name" value="GLUCONOKINASE"/>
    <property type="match status" value="1"/>
</dbReference>
<dbReference type="Proteomes" id="UP000006637">
    <property type="component" value="Chromosome"/>
</dbReference>
<dbReference type="InterPro" id="IPR018485">
    <property type="entry name" value="FGGY_C"/>
</dbReference>
<proteinExistence type="inferred from homology"/>
<dbReference type="KEGG" id="rxy:Rxyl_1675"/>
<dbReference type="InterPro" id="IPR018483">
    <property type="entry name" value="Carb_kinase_FGGY_CS"/>
</dbReference>
<dbReference type="SUPFAM" id="SSF53067">
    <property type="entry name" value="Actin-like ATPase domain"/>
    <property type="match status" value="2"/>
</dbReference>
<gene>
    <name evidence="7" type="ordered locus">Rxyl_1675</name>
</gene>
<evidence type="ECO:0000259" key="5">
    <source>
        <dbReference type="Pfam" id="PF00370"/>
    </source>
</evidence>
<keyword evidence="2 4" id="KW-0808">Transferase</keyword>
<organism evidence="7 8">
    <name type="scientific">Rubrobacter xylanophilus (strain DSM 9941 / JCM 11954 / NBRC 16129 / PRD-1)</name>
    <dbReference type="NCBI Taxonomy" id="266117"/>
    <lineage>
        <taxon>Bacteria</taxon>
        <taxon>Bacillati</taxon>
        <taxon>Actinomycetota</taxon>
        <taxon>Rubrobacteria</taxon>
        <taxon>Rubrobacterales</taxon>
        <taxon>Rubrobacteraceae</taxon>
        <taxon>Rubrobacter</taxon>
    </lineage>
</organism>
<dbReference type="Pfam" id="PF00370">
    <property type="entry name" value="FGGY_N"/>
    <property type="match status" value="1"/>
</dbReference>
<dbReference type="Gene3D" id="3.30.420.40">
    <property type="match status" value="2"/>
</dbReference>
<dbReference type="OrthoDB" id="9782710at2"/>
<dbReference type="CDD" id="cd07770">
    <property type="entry name" value="ASKHA_NBD_FGGY_GntK"/>
    <property type="match status" value="1"/>
</dbReference>
<dbReference type="InterPro" id="IPR050406">
    <property type="entry name" value="FGGY_Carb_Kinase"/>
</dbReference>
<accession>Q1AVE2</accession>
<feature type="domain" description="Carbohydrate kinase FGGY N-terminal" evidence="5">
    <location>
        <begin position="11"/>
        <end position="252"/>
    </location>
</feature>
<dbReference type="Pfam" id="PF02782">
    <property type="entry name" value="FGGY_C"/>
    <property type="match status" value="1"/>
</dbReference>
<evidence type="ECO:0000256" key="1">
    <source>
        <dbReference type="ARBA" id="ARBA00009156"/>
    </source>
</evidence>
<dbReference type="EMBL" id="CP000386">
    <property type="protein sequence ID" value="ABG04636.1"/>
    <property type="molecule type" value="Genomic_DNA"/>
</dbReference>
<dbReference type="PANTHER" id="PTHR43095">
    <property type="entry name" value="SUGAR KINASE"/>
    <property type="match status" value="1"/>
</dbReference>
<protein>
    <submittedName>
        <fullName evidence="7">Carbohydrate kinase, FGGY</fullName>
    </submittedName>
</protein>
<dbReference type="GO" id="GO:0005975">
    <property type="term" value="P:carbohydrate metabolic process"/>
    <property type="evidence" value="ECO:0007669"/>
    <property type="project" value="InterPro"/>
</dbReference>
<evidence type="ECO:0000256" key="2">
    <source>
        <dbReference type="ARBA" id="ARBA00022679"/>
    </source>
</evidence>
<dbReference type="InterPro" id="IPR018484">
    <property type="entry name" value="FGGY_N"/>
</dbReference>
<comment type="similarity">
    <text evidence="1 4">Belongs to the FGGY kinase family.</text>
</comment>
<dbReference type="GO" id="GO:0016773">
    <property type="term" value="F:phosphotransferase activity, alcohol group as acceptor"/>
    <property type="evidence" value="ECO:0007669"/>
    <property type="project" value="InterPro"/>
</dbReference>
<dbReference type="STRING" id="266117.Rxyl_1675"/>
<feature type="domain" description="Carbohydrate kinase FGGY C-terminal" evidence="6">
    <location>
        <begin position="293"/>
        <end position="444"/>
    </location>
</feature>
<dbReference type="GO" id="GO:0016301">
    <property type="term" value="F:kinase activity"/>
    <property type="evidence" value="ECO:0007669"/>
    <property type="project" value="UniProtKB-KW"/>
</dbReference>
<evidence type="ECO:0000313" key="8">
    <source>
        <dbReference type="Proteomes" id="UP000006637"/>
    </source>
</evidence>
<sequence>MPQRDASPWAVLAVDVGSSSVRAGLYDAAGSPVEGSESRLDYDLRYTPDGGATADADALTELAARAIDSTLSRAGGYRVRAVASCTFWHSLLGLDGSGRPATPVLTWADRRAAGAAARLRGALDEREVHRRTGCVLHSSYWPAKLLWLSEERPEDFGRSRRWVSPGEYLYLRLFGELRVGTSMASATGLFLQNEKAWDRQLIGALPLEEGQLSPVSDEPFRGLRGEWAGRWPQLREVPWFPAAGDGACSNVGCGATVPGRPALMVGTSGAMRVLWRAGSAGIPPGLWCYRADGRRFVMGGALSNGGNLVEWLRRTLRLPGPEETERLLARMEPDGHGLTFLPLLAGERGPGWSDRANGVIAGLSMSSTPADILRAAMEAVAYRFAAIADLLEEAFPGRKEVIATGGGLLGSRVWAGITADVLGTGLTLSGVREASSRGAALLALEALGELEVEDAEIPRQETLEPDASRHEAYRRALERQLELYERLVARPL</sequence>
<dbReference type="HOGENOM" id="CLU_009281_3_2_11"/>
<dbReference type="InterPro" id="IPR043129">
    <property type="entry name" value="ATPase_NBD"/>
</dbReference>
<dbReference type="eggNOG" id="COG1070">
    <property type="taxonomic scope" value="Bacteria"/>
</dbReference>
<dbReference type="PIRSF" id="PIRSF000538">
    <property type="entry name" value="GlpK"/>
    <property type="match status" value="1"/>
</dbReference>
<dbReference type="PhylomeDB" id="Q1AVE2"/>
<evidence type="ECO:0000256" key="4">
    <source>
        <dbReference type="RuleBase" id="RU003733"/>
    </source>
</evidence>
<reference evidence="7 8" key="1">
    <citation type="submission" date="2006-06" db="EMBL/GenBank/DDBJ databases">
        <title>Complete sequence of Rubrobacter xylanophilus DSM 9941.</title>
        <authorList>
            <consortium name="US DOE Joint Genome Institute"/>
            <person name="Copeland A."/>
            <person name="Lucas S."/>
            <person name="Lapidus A."/>
            <person name="Barry K."/>
            <person name="Detter J.C."/>
            <person name="Glavina del Rio T."/>
            <person name="Hammon N."/>
            <person name="Israni S."/>
            <person name="Dalin E."/>
            <person name="Tice H."/>
            <person name="Pitluck S."/>
            <person name="Munk A.C."/>
            <person name="Brettin T."/>
            <person name="Bruce D."/>
            <person name="Han C."/>
            <person name="Tapia R."/>
            <person name="Gilna P."/>
            <person name="Schmutz J."/>
            <person name="Larimer F."/>
            <person name="Land M."/>
            <person name="Hauser L."/>
            <person name="Kyrpides N."/>
            <person name="Lykidis A."/>
            <person name="da Costa M.S."/>
            <person name="Rainey F.A."/>
            <person name="Empadinhas N."/>
            <person name="Jolivet E."/>
            <person name="Battista J.R."/>
            <person name="Richardson P."/>
        </authorList>
    </citation>
    <scope>NUCLEOTIDE SEQUENCE [LARGE SCALE GENOMIC DNA]</scope>
    <source>
        <strain evidence="8">DSM 9941 / JCM 11954 / NBRC 16129 / PRD-1</strain>
    </source>
</reference>
<evidence type="ECO:0000256" key="3">
    <source>
        <dbReference type="ARBA" id="ARBA00022777"/>
    </source>
</evidence>
<keyword evidence="8" id="KW-1185">Reference proteome</keyword>
<keyword evidence="3 4" id="KW-0418">Kinase</keyword>
<dbReference type="PROSITE" id="PS00445">
    <property type="entry name" value="FGGY_KINASES_2"/>
    <property type="match status" value="1"/>
</dbReference>
<dbReference type="InterPro" id="IPR000577">
    <property type="entry name" value="Carb_kinase_FGGY"/>
</dbReference>
<dbReference type="AlphaFoldDB" id="Q1AVE2"/>
<dbReference type="RefSeq" id="WP_011564653.1">
    <property type="nucleotide sequence ID" value="NC_008148.1"/>
</dbReference>
<evidence type="ECO:0000313" key="7">
    <source>
        <dbReference type="EMBL" id="ABG04636.1"/>
    </source>
</evidence>
<evidence type="ECO:0000259" key="6">
    <source>
        <dbReference type="Pfam" id="PF02782"/>
    </source>
</evidence>
<name>Q1AVE2_RUBXD</name>